<feature type="transmembrane region" description="Helical" evidence="5">
    <location>
        <begin position="172"/>
        <end position="194"/>
    </location>
</feature>
<evidence type="ECO:0000256" key="5">
    <source>
        <dbReference type="SAM" id="Phobius"/>
    </source>
</evidence>
<dbReference type="PANTHER" id="PTHR10283:SF82">
    <property type="entry name" value="SOLUTE CARRIER FAMILY 13 MEMBER 2"/>
    <property type="match status" value="1"/>
</dbReference>
<feature type="transmembrane region" description="Helical" evidence="5">
    <location>
        <begin position="447"/>
        <end position="466"/>
    </location>
</feature>
<evidence type="ECO:0000256" key="4">
    <source>
        <dbReference type="ARBA" id="ARBA00023136"/>
    </source>
</evidence>
<proteinExistence type="predicted"/>
<dbReference type="GO" id="GO:0008514">
    <property type="term" value="F:organic anion transmembrane transporter activity"/>
    <property type="evidence" value="ECO:0007669"/>
    <property type="project" value="UniProtKB-ARBA"/>
</dbReference>
<dbReference type="PANTHER" id="PTHR10283">
    <property type="entry name" value="SOLUTE CARRIER FAMILY 13 MEMBER"/>
    <property type="match status" value="1"/>
</dbReference>
<feature type="transmembrane region" description="Helical" evidence="5">
    <location>
        <begin position="77"/>
        <end position="96"/>
    </location>
</feature>
<accession>A0A7W7V8M8</accession>
<keyword evidence="3 5" id="KW-1133">Transmembrane helix</keyword>
<keyword evidence="7" id="KW-1185">Reference proteome</keyword>
<dbReference type="GO" id="GO:0005886">
    <property type="term" value="C:plasma membrane"/>
    <property type="evidence" value="ECO:0007669"/>
    <property type="project" value="TreeGrafter"/>
</dbReference>
<feature type="transmembrane region" description="Helical" evidence="5">
    <location>
        <begin position="386"/>
        <end position="403"/>
    </location>
</feature>
<dbReference type="AlphaFoldDB" id="A0A7W7V8M8"/>
<dbReference type="NCBIfam" id="TIGR00785">
    <property type="entry name" value="dass"/>
    <property type="match status" value="1"/>
</dbReference>
<feature type="transmembrane region" description="Helical" evidence="5">
    <location>
        <begin position="267"/>
        <end position="285"/>
    </location>
</feature>
<feature type="transmembrane region" description="Helical" evidence="5">
    <location>
        <begin position="214"/>
        <end position="233"/>
    </location>
</feature>
<protein>
    <submittedName>
        <fullName evidence="6">Sodium-dependent dicarboxylate transporter 2/3/5</fullName>
    </submittedName>
</protein>
<evidence type="ECO:0000313" key="7">
    <source>
        <dbReference type="Proteomes" id="UP000519004"/>
    </source>
</evidence>
<dbReference type="GO" id="GO:1905039">
    <property type="term" value="P:carboxylic acid transmembrane transport"/>
    <property type="evidence" value="ECO:0007669"/>
    <property type="project" value="UniProtKB-ARBA"/>
</dbReference>
<feature type="transmembrane region" description="Helical" evidence="5">
    <location>
        <begin position="409"/>
        <end position="426"/>
    </location>
</feature>
<evidence type="ECO:0000256" key="3">
    <source>
        <dbReference type="ARBA" id="ARBA00022989"/>
    </source>
</evidence>
<feature type="transmembrane region" description="Helical" evidence="5">
    <location>
        <begin position="133"/>
        <end position="151"/>
    </location>
</feature>
<reference evidence="6 7" key="1">
    <citation type="submission" date="2020-08" db="EMBL/GenBank/DDBJ databases">
        <title>Genomic Encyclopedia of Type Strains, Phase IV (KMG-IV): sequencing the most valuable type-strain genomes for metagenomic binning, comparative biology and taxonomic classification.</title>
        <authorList>
            <person name="Goeker M."/>
        </authorList>
    </citation>
    <scope>NUCLEOTIDE SEQUENCE [LARGE SCALE GENOMIC DNA]</scope>
    <source>
        <strain evidence="6 7">DSM 25897</strain>
    </source>
</reference>
<dbReference type="Pfam" id="PF00939">
    <property type="entry name" value="Na_sulph_symp"/>
    <property type="match status" value="1"/>
</dbReference>
<dbReference type="RefSeq" id="WP_183946901.1">
    <property type="nucleotide sequence ID" value="NZ_JACHHX010000001.1"/>
</dbReference>
<feature type="transmembrane region" description="Helical" evidence="5">
    <location>
        <begin position="329"/>
        <end position="352"/>
    </location>
</feature>
<gene>
    <name evidence="6" type="ORF">HNQ58_000182</name>
</gene>
<dbReference type="InterPro" id="IPR001898">
    <property type="entry name" value="SLC13A/DASS"/>
</dbReference>
<dbReference type="EMBL" id="JACHHX010000001">
    <property type="protein sequence ID" value="MBB5014311.1"/>
    <property type="molecule type" value="Genomic_DNA"/>
</dbReference>
<dbReference type="Proteomes" id="UP000519004">
    <property type="component" value="Unassembled WGS sequence"/>
</dbReference>
<feature type="transmembrane region" description="Helical" evidence="5">
    <location>
        <begin position="358"/>
        <end position="379"/>
    </location>
</feature>
<evidence type="ECO:0000256" key="1">
    <source>
        <dbReference type="ARBA" id="ARBA00004141"/>
    </source>
</evidence>
<name>A0A7W7V8M8_9GAMM</name>
<organism evidence="6 7">
    <name type="scientific">Rehaibacterium terrae</name>
    <dbReference type="NCBI Taxonomy" id="1341696"/>
    <lineage>
        <taxon>Bacteria</taxon>
        <taxon>Pseudomonadati</taxon>
        <taxon>Pseudomonadota</taxon>
        <taxon>Gammaproteobacteria</taxon>
        <taxon>Lysobacterales</taxon>
        <taxon>Lysobacteraceae</taxon>
        <taxon>Rehaibacterium</taxon>
    </lineage>
</organism>
<comment type="subcellular location">
    <subcellularLocation>
        <location evidence="1">Membrane</location>
        <topology evidence="1">Multi-pass membrane protein</topology>
    </subcellularLocation>
</comment>
<evidence type="ECO:0000313" key="6">
    <source>
        <dbReference type="EMBL" id="MBB5014311.1"/>
    </source>
</evidence>
<evidence type="ECO:0000256" key="2">
    <source>
        <dbReference type="ARBA" id="ARBA00022692"/>
    </source>
</evidence>
<comment type="caution">
    <text evidence="6">The sequence shown here is derived from an EMBL/GenBank/DDBJ whole genome shotgun (WGS) entry which is preliminary data.</text>
</comment>
<keyword evidence="2 5" id="KW-0812">Transmembrane</keyword>
<sequence>MRQRVGLMLGPLLFALVYFAPGLTGLDDAPRAVLAVTLWVATWWITEALPIPATSLMPVFLLPIAGGADERTAAMAYGNPIVFMYMGGFTIALAIQKWDLHRRIAMRIVAMVGAGGRRITLGIILATAFLSMWISNAATALMMLPIGLALIEEVRREQLYDDESLRRFAKGLLLSIAYAASIGGLATLIGSVPNAVFAAVSQMSLGRTVSFAEWFFFAAPLTALMLTALYFYMTRVAFAVRPRQEVGADFAREQLRQLGPMAFEEKAVLAVFGTVAALWIGSGFLPAPLRLSDTSISMIGAVSLFLLPARRGRGRLMGWPDMRNLPWGLLLLFGGGLSLAAAFESSGLTVWFGTLLGGLQVLPTVLIVVALAAIVLFMTEVMSNTAVSNMLIPVGIGLAAGIGVDPHTIMAVIALSASCAFMLPISTPPNAAVFSADWLHIDDMVRAGFWMNLVALATISAFVLLWRPLVMTG</sequence>
<keyword evidence="4 5" id="KW-0472">Membrane</keyword>